<gene>
    <name evidence="6" type="primary">LOC106014173</name>
</gene>
<evidence type="ECO:0000256" key="4">
    <source>
        <dbReference type="SAM" id="MobiDB-lite"/>
    </source>
</evidence>
<protein>
    <submittedName>
        <fullName evidence="6">Leucine-rich repeat serine/threonine-protein kinase 1</fullName>
    </submittedName>
</protein>
<feature type="region of interest" description="Disordered" evidence="4">
    <location>
        <begin position="647"/>
        <end position="671"/>
    </location>
</feature>
<accession>A0ABM1AFM5</accession>
<reference evidence="6" key="1">
    <citation type="submission" date="2025-08" db="UniProtKB">
        <authorList>
            <consortium name="RefSeq"/>
        </authorList>
    </citation>
    <scope>IDENTIFICATION</scope>
</reference>
<evidence type="ECO:0000256" key="1">
    <source>
        <dbReference type="ARBA" id="ARBA00022614"/>
    </source>
</evidence>
<dbReference type="Gene3D" id="3.80.10.10">
    <property type="entry name" value="Ribonuclease Inhibitor"/>
    <property type="match status" value="2"/>
</dbReference>
<dbReference type="GeneID" id="106014173"/>
<evidence type="ECO:0000256" key="3">
    <source>
        <dbReference type="PROSITE-ProRule" id="PRU00023"/>
    </source>
</evidence>
<dbReference type="SUPFAM" id="SSF48403">
    <property type="entry name" value="Ankyrin repeat"/>
    <property type="match status" value="1"/>
</dbReference>
<dbReference type="Pfam" id="PF13637">
    <property type="entry name" value="Ank_4"/>
    <property type="match status" value="1"/>
</dbReference>
<dbReference type="PANTHER" id="PTHR48051:SF1">
    <property type="entry name" value="RAS SUPPRESSOR PROTEIN 1"/>
    <property type="match status" value="1"/>
</dbReference>
<feature type="non-terminal residue" evidence="6">
    <location>
        <position position="671"/>
    </location>
</feature>
<keyword evidence="6" id="KW-0808">Transferase</keyword>
<dbReference type="SMART" id="SM00248">
    <property type="entry name" value="ANK"/>
    <property type="match status" value="4"/>
</dbReference>
<organism evidence="5 6">
    <name type="scientific">Aplysia californica</name>
    <name type="common">California sea hare</name>
    <dbReference type="NCBI Taxonomy" id="6500"/>
    <lineage>
        <taxon>Eukaryota</taxon>
        <taxon>Metazoa</taxon>
        <taxon>Spiralia</taxon>
        <taxon>Lophotrochozoa</taxon>
        <taxon>Mollusca</taxon>
        <taxon>Gastropoda</taxon>
        <taxon>Heterobranchia</taxon>
        <taxon>Euthyneura</taxon>
        <taxon>Tectipleura</taxon>
        <taxon>Aplysiida</taxon>
        <taxon>Aplysioidea</taxon>
        <taxon>Aplysiidae</taxon>
        <taxon>Aplysia</taxon>
    </lineage>
</organism>
<keyword evidence="3" id="KW-0040">ANK repeat</keyword>
<dbReference type="SUPFAM" id="SSF52058">
    <property type="entry name" value="L domain-like"/>
    <property type="match status" value="1"/>
</dbReference>
<dbReference type="InterPro" id="IPR032675">
    <property type="entry name" value="LRR_dom_sf"/>
</dbReference>
<proteinExistence type="predicted"/>
<feature type="repeat" description="ANK" evidence="3">
    <location>
        <begin position="65"/>
        <end position="97"/>
    </location>
</feature>
<evidence type="ECO:0000313" key="5">
    <source>
        <dbReference type="Proteomes" id="UP000694888"/>
    </source>
</evidence>
<evidence type="ECO:0000313" key="6">
    <source>
        <dbReference type="RefSeq" id="XP_012946704.1"/>
    </source>
</evidence>
<dbReference type="InterPro" id="IPR001611">
    <property type="entry name" value="Leu-rich_rpt"/>
</dbReference>
<dbReference type="RefSeq" id="XP_012946704.1">
    <property type="nucleotide sequence ID" value="XM_013091250.1"/>
</dbReference>
<keyword evidence="5" id="KW-1185">Reference proteome</keyword>
<keyword evidence="1" id="KW-0433">Leucine-rich repeat</keyword>
<dbReference type="Gene3D" id="1.25.40.20">
    <property type="entry name" value="Ankyrin repeat-containing domain"/>
    <property type="match status" value="2"/>
</dbReference>
<dbReference type="Pfam" id="PF00023">
    <property type="entry name" value="Ank"/>
    <property type="match status" value="1"/>
</dbReference>
<dbReference type="PROSITE" id="PS50088">
    <property type="entry name" value="ANK_REPEAT"/>
    <property type="match status" value="2"/>
</dbReference>
<feature type="region of interest" description="Disordered" evidence="4">
    <location>
        <begin position="458"/>
        <end position="494"/>
    </location>
</feature>
<dbReference type="InterPro" id="IPR036770">
    <property type="entry name" value="Ankyrin_rpt-contain_sf"/>
</dbReference>
<dbReference type="Pfam" id="PF13855">
    <property type="entry name" value="LRR_8"/>
    <property type="match status" value="1"/>
</dbReference>
<dbReference type="Proteomes" id="UP000694888">
    <property type="component" value="Unplaced"/>
</dbReference>
<dbReference type="InterPro" id="IPR003591">
    <property type="entry name" value="Leu-rich_rpt_typical-subtyp"/>
</dbReference>
<feature type="compositionally biased region" description="Acidic residues" evidence="4">
    <location>
        <begin position="113"/>
        <end position="125"/>
    </location>
</feature>
<feature type="repeat" description="ANK" evidence="3">
    <location>
        <begin position="171"/>
        <end position="193"/>
    </location>
</feature>
<dbReference type="InterPro" id="IPR050216">
    <property type="entry name" value="LRR_domain-containing"/>
</dbReference>
<dbReference type="PANTHER" id="PTHR48051">
    <property type="match status" value="1"/>
</dbReference>
<sequence>MPDMIYVRSAEPRLALHVAVAHHHVATVESLLHRRYPSSNMLTFVDPDSTLTYEAGLEVNAQDSNGETALHIACRSGYADIARLLLEFSVRVEVDKTSVQRARSVRSKNFELEEGIVEEGEEGEGTEGNSEYASDSDDGTTDSSQSSPRKGHSRKFYRIVYPVSVSAVTSRGFTPLHLAIRNKHVAVVKEILDLRGPPSNIMKVNDRDYSVVLYAFEEGNTEILRLLLSHGMLDIDNKALSAAFFAHNAEAKWLLLTHKSSRDLNHSINKTEMRRLAYRLSHAVSDTLDRCSSLDPELRSKFPTTPVSIGWEGLGVLSAMDARCVSQACVLHNPALTAGVLPAISLCAVTKVDISRNSFEVFPAVLLELPSLVLLRASRNQIGEIPSEVNVLCVSLEEVHLNENKIRTLPRFLFQLPQLKFLDVSVNRVSEVPPEVWSAPSLVTLHLSGNSLSWLPTTSRDQLSWPPPQGSGGGAARPRRVSMGSLQRDHSGSVGSYDLDPLDVSVDGVEFTILSHQDVSSNSIVRVNKWGAGVTVEDRDPWKRSGQGCGLKQLWLNRNRFTQVPPCLACCAPTLEVLVLSDNPLTSACAVSDYPPSLVELDLSRTGLTSLDVWRSPGDAPHDMACFGPLSFSQTSRYSCVPLSTNNSPGNNYPRSNSTSNNLHHHHRSNS</sequence>
<name>A0ABM1AFM5_APLCA</name>
<dbReference type="PROSITE" id="PS50297">
    <property type="entry name" value="ANK_REP_REGION"/>
    <property type="match status" value="2"/>
</dbReference>
<keyword evidence="2" id="KW-0677">Repeat</keyword>
<dbReference type="GO" id="GO:0016301">
    <property type="term" value="F:kinase activity"/>
    <property type="evidence" value="ECO:0007669"/>
    <property type="project" value="UniProtKB-KW"/>
</dbReference>
<dbReference type="SMART" id="SM00369">
    <property type="entry name" value="LRR_TYP"/>
    <property type="match status" value="5"/>
</dbReference>
<evidence type="ECO:0000256" key="2">
    <source>
        <dbReference type="ARBA" id="ARBA00022737"/>
    </source>
</evidence>
<dbReference type="InterPro" id="IPR002110">
    <property type="entry name" value="Ankyrin_rpt"/>
</dbReference>
<keyword evidence="6" id="KW-0418">Kinase</keyword>
<feature type="region of interest" description="Disordered" evidence="4">
    <location>
        <begin position="113"/>
        <end position="151"/>
    </location>
</feature>